<reference evidence="7 8" key="1">
    <citation type="submission" date="2024-04" db="EMBL/GenBank/DDBJ databases">
        <title>Tritrichomonas musculus Genome.</title>
        <authorList>
            <person name="Alves-Ferreira E."/>
            <person name="Grigg M."/>
            <person name="Lorenzi H."/>
            <person name="Galac M."/>
        </authorList>
    </citation>
    <scope>NUCLEOTIDE SEQUENCE [LARGE SCALE GENOMIC DNA]</scope>
    <source>
        <strain evidence="7 8">EAF2021</strain>
    </source>
</reference>
<proteinExistence type="inferred from homology"/>
<feature type="region of interest" description="Disordered" evidence="5">
    <location>
        <begin position="308"/>
        <end position="329"/>
    </location>
</feature>
<feature type="domain" description="Serine/threonine specific protein phosphatases" evidence="6">
    <location>
        <begin position="118"/>
        <end position="123"/>
    </location>
</feature>
<feature type="compositionally biased region" description="Basic and acidic residues" evidence="5">
    <location>
        <begin position="308"/>
        <end position="322"/>
    </location>
</feature>
<dbReference type="Proteomes" id="UP001470230">
    <property type="component" value="Unassembled WGS sequence"/>
</dbReference>
<dbReference type="EC" id="3.1.3.16" evidence="4"/>
<evidence type="ECO:0000256" key="4">
    <source>
        <dbReference type="RuleBase" id="RU004273"/>
    </source>
</evidence>
<evidence type="ECO:0000313" key="7">
    <source>
        <dbReference type="EMBL" id="KAK8897106.1"/>
    </source>
</evidence>
<evidence type="ECO:0000259" key="6">
    <source>
        <dbReference type="PROSITE" id="PS00125"/>
    </source>
</evidence>
<evidence type="ECO:0000256" key="2">
    <source>
        <dbReference type="ARBA" id="ARBA00022801"/>
    </source>
</evidence>
<dbReference type="Gene3D" id="3.60.21.10">
    <property type="match status" value="1"/>
</dbReference>
<dbReference type="PANTHER" id="PTHR45619">
    <property type="entry name" value="SERINE/THREONINE-PROTEIN PHOSPHATASE PP2A-RELATED"/>
    <property type="match status" value="1"/>
</dbReference>
<evidence type="ECO:0000256" key="3">
    <source>
        <dbReference type="ARBA" id="ARBA00023211"/>
    </source>
</evidence>
<dbReference type="InterPro" id="IPR029052">
    <property type="entry name" value="Metallo-depent_PP-like"/>
</dbReference>
<name>A0ABR2L288_9EUKA</name>
<dbReference type="InterPro" id="IPR047129">
    <property type="entry name" value="PPA2-like"/>
</dbReference>
<dbReference type="InterPro" id="IPR004843">
    <property type="entry name" value="Calcineurin-like_PHP"/>
</dbReference>
<keyword evidence="1" id="KW-0479">Metal-binding</keyword>
<comment type="caution">
    <text evidence="7">The sequence shown here is derived from an EMBL/GenBank/DDBJ whole genome shotgun (WGS) entry which is preliminary data.</text>
</comment>
<accession>A0ABR2L288</accession>
<comment type="similarity">
    <text evidence="4">Belongs to the PPP phosphatase family.</text>
</comment>
<organism evidence="7 8">
    <name type="scientific">Tritrichomonas musculus</name>
    <dbReference type="NCBI Taxonomy" id="1915356"/>
    <lineage>
        <taxon>Eukaryota</taxon>
        <taxon>Metamonada</taxon>
        <taxon>Parabasalia</taxon>
        <taxon>Tritrichomonadida</taxon>
        <taxon>Tritrichomonadidae</taxon>
        <taxon>Tritrichomonas</taxon>
    </lineage>
</organism>
<evidence type="ECO:0000256" key="1">
    <source>
        <dbReference type="ARBA" id="ARBA00022723"/>
    </source>
</evidence>
<keyword evidence="3" id="KW-0464">Manganese</keyword>
<gene>
    <name evidence="7" type="ORF">M9Y10_015040</name>
</gene>
<dbReference type="PRINTS" id="PR00114">
    <property type="entry name" value="STPHPHTASE"/>
</dbReference>
<comment type="catalytic activity">
    <reaction evidence="4">
        <text>O-phospho-L-threonyl-[protein] + H2O = L-threonyl-[protein] + phosphate</text>
        <dbReference type="Rhea" id="RHEA:47004"/>
        <dbReference type="Rhea" id="RHEA-COMP:11060"/>
        <dbReference type="Rhea" id="RHEA-COMP:11605"/>
        <dbReference type="ChEBI" id="CHEBI:15377"/>
        <dbReference type="ChEBI" id="CHEBI:30013"/>
        <dbReference type="ChEBI" id="CHEBI:43474"/>
        <dbReference type="ChEBI" id="CHEBI:61977"/>
        <dbReference type="EC" id="3.1.3.16"/>
    </reaction>
</comment>
<dbReference type="InterPro" id="IPR006186">
    <property type="entry name" value="Ser/Thr-sp_prot-phosphatase"/>
</dbReference>
<dbReference type="Pfam" id="PF00149">
    <property type="entry name" value="Metallophos"/>
    <property type="match status" value="1"/>
</dbReference>
<dbReference type="SUPFAM" id="SSF56300">
    <property type="entry name" value="Metallo-dependent phosphatases"/>
    <property type="match status" value="1"/>
</dbReference>
<evidence type="ECO:0000313" key="8">
    <source>
        <dbReference type="Proteomes" id="UP001470230"/>
    </source>
</evidence>
<protein>
    <recommendedName>
        <fullName evidence="4">Serine/threonine-protein phosphatase</fullName>
        <ecNumber evidence="4">3.1.3.16</ecNumber>
    </recommendedName>
</protein>
<sequence length="329" mass="38178">MSSDFNFEGIRQDIFDCKVIPEETVARLLLKLNDLLNRENNILLLTSPIVICGDIHGQMYDLVKLFEISGGFDKKKNWTNKKKYLFMGDYVDRGYHSLNTFLLLVTLKVQYPYKISLLRGNHESRQISHTYGFYNEIVANYGHAGLWTMCNDTFDLLPVAALVDSDIFCVHGGLSPSLPLIERISLIERQQEIPTEGPFADLVWSDPEEKAKNYRQNTRGAGFLFGKDQCSAFNRINRLRMVCRSHQLAMAGYQKYFGDANKVPDWRLITIWSAPDYTYRSNNKATVMHVNDSEFMKDNSPYYLNEFEKSEERKEPSQDERPIMSFYFT</sequence>
<dbReference type="PROSITE" id="PS00125">
    <property type="entry name" value="SER_THR_PHOSPHATASE"/>
    <property type="match status" value="1"/>
</dbReference>
<dbReference type="SMART" id="SM00156">
    <property type="entry name" value="PP2Ac"/>
    <property type="match status" value="1"/>
</dbReference>
<keyword evidence="2 4" id="KW-0378">Hydrolase</keyword>
<dbReference type="EMBL" id="JAPFFF010000002">
    <property type="protein sequence ID" value="KAK8897106.1"/>
    <property type="molecule type" value="Genomic_DNA"/>
</dbReference>
<keyword evidence="8" id="KW-1185">Reference proteome</keyword>
<evidence type="ECO:0000256" key="5">
    <source>
        <dbReference type="SAM" id="MobiDB-lite"/>
    </source>
</evidence>